<evidence type="ECO:0000256" key="4">
    <source>
        <dbReference type="RuleBase" id="RU361169"/>
    </source>
</evidence>
<accession>A0A191XT26</accession>
<dbReference type="GO" id="GO:0004650">
    <property type="term" value="F:polygalacturonase activity"/>
    <property type="evidence" value="ECO:0007669"/>
    <property type="project" value="InterPro"/>
</dbReference>
<dbReference type="Pfam" id="PF00295">
    <property type="entry name" value="Glyco_hydro_28"/>
    <property type="match status" value="1"/>
</dbReference>
<dbReference type="PANTHER" id="PTHR31339:SF9">
    <property type="entry name" value="PLASMIN AND FIBRONECTIN-BINDING PROTEIN A"/>
    <property type="match status" value="1"/>
</dbReference>
<evidence type="ECO:0000313" key="6">
    <source>
        <dbReference type="EMBL" id="ANJ43631.1"/>
    </source>
</evidence>
<proteinExistence type="evidence at transcript level"/>
<protein>
    <submittedName>
        <fullName evidence="6">Glycoside hydrolase family 28</fullName>
    </submittedName>
</protein>
<evidence type="ECO:0000256" key="2">
    <source>
        <dbReference type="ARBA" id="ARBA00022801"/>
    </source>
</evidence>
<keyword evidence="2 4" id="KW-0378">Hydrolase</keyword>
<dbReference type="SUPFAM" id="SSF51126">
    <property type="entry name" value="Pectin lyase-like"/>
    <property type="match status" value="1"/>
</dbReference>
<dbReference type="InterPro" id="IPR051801">
    <property type="entry name" value="GH28_Enzymes"/>
</dbReference>
<evidence type="ECO:0000256" key="3">
    <source>
        <dbReference type="ARBA" id="ARBA00023295"/>
    </source>
</evidence>
<reference evidence="6" key="1">
    <citation type="journal article" date="2016" name="Sci. Rep.">
        <title>Horizontal Gene Transfer of Pectinases from Bacteria Preceded the Diversification of Stick and Leaf Insects.</title>
        <authorList>
            <person name="Shelomi M."/>
            <person name="Danchin E.G."/>
            <person name="Heckel D."/>
            <person name="Wipfler B."/>
            <person name="Bradler S."/>
            <person name="Zhou X."/>
            <person name="Pauchet Y."/>
        </authorList>
    </citation>
    <scope>NUCLEOTIDE SEQUENCE</scope>
    <source>
        <strain evidence="6">PSC8</strain>
        <tissue evidence="6">Midgut</tissue>
    </source>
</reference>
<dbReference type="GO" id="GO:0005975">
    <property type="term" value="P:carbohydrate metabolic process"/>
    <property type="evidence" value="ECO:0007669"/>
    <property type="project" value="InterPro"/>
</dbReference>
<dbReference type="EMBL" id="KT921958">
    <property type="protein sequence ID" value="ANJ43631.1"/>
    <property type="molecule type" value="mRNA"/>
</dbReference>
<dbReference type="InterPro" id="IPR000743">
    <property type="entry name" value="Glyco_hydro_28"/>
</dbReference>
<feature type="signal peptide" evidence="5">
    <location>
        <begin position="1"/>
        <end position="21"/>
    </location>
</feature>
<dbReference type="PANTHER" id="PTHR31339">
    <property type="entry name" value="PECTIN LYASE-RELATED"/>
    <property type="match status" value="1"/>
</dbReference>
<name>A0A191XT26_9NEOP</name>
<evidence type="ECO:0000256" key="1">
    <source>
        <dbReference type="ARBA" id="ARBA00008834"/>
    </source>
</evidence>
<feature type="chain" id="PRO_5008249611" evidence="5">
    <location>
        <begin position="22"/>
        <end position="411"/>
    </location>
</feature>
<keyword evidence="5" id="KW-0732">Signal</keyword>
<dbReference type="InterPro" id="IPR011050">
    <property type="entry name" value="Pectin_lyase_fold/virulence"/>
</dbReference>
<organism evidence="6">
    <name type="scientific">Peruphasma schultei</name>
    <dbReference type="NCBI Taxonomy" id="614134"/>
    <lineage>
        <taxon>Eukaryota</taxon>
        <taxon>Metazoa</taxon>
        <taxon>Ecdysozoa</taxon>
        <taxon>Arthropoda</taxon>
        <taxon>Hexapoda</taxon>
        <taxon>Insecta</taxon>
        <taxon>Pterygota</taxon>
        <taxon>Neoptera</taxon>
        <taxon>Polyneoptera</taxon>
        <taxon>Phasmatodea</taxon>
        <taxon>Verophasmatodea</taxon>
        <taxon>Areolatae</taxon>
        <taxon>Pseudophasmatoidea</taxon>
        <taxon>Pseudophasmatidae</taxon>
        <taxon>Pseudophasmatinae</taxon>
        <taxon>Anisomorphini</taxon>
        <taxon>Peruphasma</taxon>
    </lineage>
</organism>
<dbReference type="Gene3D" id="2.160.20.10">
    <property type="entry name" value="Single-stranded right-handed beta-helix, Pectin lyase-like"/>
    <property type="match status" value="1"/>
</dbReference>
<sequence length="411" mass="44429">MRQSTSLCLFAVLALAHVGTARDLRDVTEPKTPQSCTTLRATGGDDTEVIQKALDSCTKGQAVQLSHGTFYSGPLTIPSGVNLLVDSGVTLKALTNPALYDLGANTCGTLDEYGVGCKAFITMHGARSSGIYGKGTIDGQANVRMTGKNQTWWQLSNAALAAKNYQNVPRLMQINNSLDITLYQLTLLNSPFYFVATSETNGFTVWGLNIHAPASARNTDGVDPIGSQNVTIAYCNISTGDDAVAIKAMTAPSRHISLLNNHFGHGNGMSIGSEVNYGASDVLVSGLTQHDSKNGVHIKSNTFRGGHVENIIYDNICMYNIDSPFRLDMEYMDLHGNRTPEFRNITFSNIKVLTRGRIIIHGISNANPVEIKLNNVHITKGTAFFEHFANITGTWVEDVSSSTRCGKYGNL</sequence>
<dbReference type="InterPro" id="IPR012334">
    <property type="entry name" value="Pectin_lyas_fold"/>
</dbReference>
<keyword evidence="3 4" id="KW-0326">Glycosidase</keyword>
<evidence type="ECO:0000256" key="5">
    <source>
        <dbReference type="SAM" id="SignalP"/>
    </source>
</evidence>
<comment type="similarity">
    <text evidence="1 4">Belongs to the glycosyl hydrolase 28 family.</text>
</comment>
<dbReference type="AlphaFoldDB" id="A0A191XT26"/>